<proteinExistence type="predicted"/>
<organism evidence="2 3">
    <name type="scientific">Crenichthys baileyi</name>
    <name type="common">White River springfish</name>
    <dbReference type="NCBI Taxonomy" id="28760"/>
    <lineage>
        <taxon>Eukaryota</taxon>
        <taxon>Metazoa</taxon>
        <taxon>Chordata</taxon>
        <taxon>Craniata</taxon>
        <taxon>Vertebrata</taxon>
        <taxon>Euteleostomi</taxon>
        <taxon>Actinopterygii</taxon>
        <taxon>Neopterygii</taxon>
        <taxon>Teleostei</taxon>
        <taxon>Neoteleostei</taxon>
        <taxon>Acanthomorphata</taxon>
        <taxon>Ovalentaria</taxon>
        <taxon>Atherinomorphae</taxon>
        <taxon>Cyprinodontiformes</taxon>
        <taxon>Goodeidae</taxon>
        <taxon>Crenichthys</taxon>
    </lineage>
</organism>
<feature type="compositionally biased region" description="Polar residues" evidence="1">
    <location>
        <begin position="130"/>
        <end position="151"/>
    </location>
</feature>
<gene>
    <name evidence="2" type="ORF">CRENBAI_011506</name>
</gene>
<dbReference type="EMBL" id="JAHHUM010002615">
    <property type="protein sequence ID" value="KAK5602462.1"/>
    <property type="molecule type" value="Genomic_DNA"/>
</dbReference>
<name>A0AAV9R255_9TELE</name>
<keyword evidence="3" id="KW-1185">Reference proteome</keyword>
<evidence type="ECO:0000313" key="3">
    <source>
        <dbReference type="Proteomes" id="UP001311232"/>
    </source>
</evidence>
<evidence type="ECO:0000256" key="1">
    <source>
        <dbReference type="SAM" id="MobiDB-lite"/>
    </source>
</evidence>
<protein>
    <submittedName>
        <fullName evidence="2">Uncharacterized protein</fullName>
    </submittedName>
</protein>
<dbReference type="AlphaFoldDB" id="A0AAV9R255"/>
<feature type="region of interest" description="Disordered" evidence="1">
    <location>
        <begin position="68"/>
        <end position="166"/>
    </location>
</feature>
<accession>A0AAV9R255</accession>
<comment type="caution">
    <text evidence="2">The sequence shown here is derived from an EMBL/GenBank/DDBJ whole genome shotgun (WGS) entry which is preliminary data.</text>
</comment>
<reference evidence="2 3" key="1">
    <citation type="submission" date="2021-06" db="EMBL/GenBank/DDBJ databases">
        <authorList>
            <person name="Palmer J.M."/>
        </authorList>
    </citation>
    <scope>NUCLEOTIDE SEQUENCE [LARGE SCALE GENOMIC DNA]</scope>
    <source>
        <strain evidence="2 3">MEX-2019</strain>
        <tissue evidence="2">Muscle</tissue>
    </source>
</reference>
<evidence type="ECO:0000313" key="2">
    <source>
        <dbReference type="EMBL" id="KAK5602462.1"/>
    </source>
</evidence>
<feature type="compositionally biased region" description="Basic and acidic residues" evidence="1">
    <location>
        <begin position="109"/>
        <end position="119"/>
    </location>
</feature>
<sequence length="166" mass="18408">MKQRRLWDGQSKRIEVWGVGGRLEEKQLQKPGWVTRRWGYPAGSATSVTLSRKIGGVLQALSTCPGLRQRKGDIKAGGQANAPTSGRGGRRVRIHNETVQGTGQVARDVVGHDSADRRSSAAQLRVRKSVTGTNLQQNQAQCERPSATTNWGFERKEQIKKRTQKH</sequence>
<dbReference type="Proteomes" id="UP001311232">
    <property type="component" value="Unassembled WGS sequence"/>
</dbReference>